<dbReference type="Proteomes" id="UP000234681">
    <property type="component" value="Chromosome 5"/>
</dbReference>
<reference evidence="1 2" key="1">
    <citation type="submission" date="2005-09" db="EMBL/GenBank/DDBJ databases">
        <authorList>
            <person name="Mural R.J."/>
            <person name="Li P.W."/>
            <person name="Adams M.D."/>
            <person name="Amanatides P.G."/>
            <person name="Baden-Tillson H."/>
            <person name="Barnstead M."/>
            <person name="Chin S.H."/>
            <person name="Dew I."/>
            <person name="Evans C.A."/>
            <person name="Ferriera S."/>
            <person name="Flanigan M."/>
            <person name="Fosler C."/>
            <person name="Glodek A."/>
            <person name="Gu Z."/>
            <person name="Holt R.A."/>
            <person name="Jennings D."/>
            <person name="Kraft C.L."/>
            <person name="Lu F."/>
            <person name="Nguyen T."/>
            <person name="Nusskern D.R."/>
            <person name="Pfannkoch C.M."/>
            <person name="Sitter C."/>
            <person name="Sutton G.G."/>
            <person name="Venter J.C."/>
            <person name="Wang Z."/>
            <person name="Woodage T."/>
            <person name="Zheng X.H."/>
            <person name="Zhong F."/>
        </authorList>
    </citation>
    <scope>NUCLEOTIDE SEQUENCE [LARGE SCALE GENOMIC DNA]</scope>
    <source>
        <strain>BN</strain>
        <strain evidence="2">Sprague-Dawley</strain>
    </source>
</reference>
<dbReference type="EMBL" id="CH473978">
    <property type="protein sequence ID" value="EDM10496.1"/>
    <property type="molecule type" value="Genomic_DNA"/>
</dbReference>
<accession>A6J811</accession>
<evidence type="ECO:0000313" key="1">
    <source>
        <dbReference type="EMBL" id="EDM10496.1"/>
    </source>
</evidence>
<gene>
    <name evidence="1" type="ORF">rCG_55251</name>
</gene>
<name>A6J811_RAT</name>
<protein>
    <submittedName>
        <fullName evidence="1">RCG55251</fullName>
    </submittedName>
</protein>
<proteinExistence type="predicted"/>
<evidence type="ECO:0000313" key="2">
    <source>
        <dbReference type="Proteomes" id="UP000234681"/>
    </source>
</evidence>
<sequence length="75" mass="8307">MGRAAAGLCTPSWEDWTAAWASKDFAPLLERSTCLHLARKITMVPAVFNTRISRTEEMRPARNMSSGFGMLSLFG</sequence>
<dbReference type="AlphaFoldDB" id="A6J811"/>
<organism evidence="1 2">
    <name type="scientific">Rattus norvegicus</name>
    <name type="common">Rat</name>
    <dbReference type="NCBI Taxonomy" id="10116"/>
    <lineage>
        <taxon>Eukaryota</taxon>
        <taxon>Metazoa</taxon>
        <taxon>Chordata</taxon>
        <taxon>Craniata</taxon>
        <taxon>Vertebrata</taxon>
        <taxon>Euteleostomi</taxon>
        <taxon>Mammalia</taxon>
        <taxon>Eutheria</taxon>
        <taxon>Euarchontoglires</taxon>
        <taxon>Glires</taxon>
        <taxon>Rodentia</taxon>
        <taxon>Myomorpha</taxon>
        <taxon>Muroidea</taxon>
        <taxon>Muridae</taxon>
        <taxon>Murinae</taxon>
        <taxon>Rattus</taxon>
    </lineage>
</organism>